<reference evidence="2" key="1">
    <citation type="journal article" date="2024" name="Proc. Natl. Acad. Sci. U.S.A.">
        <title>Extraordinary preservation of gene collinearity over three hundred million years revealed in homosporous lycophytes.</title>
        <authorList>
            <person name="Li C."/>
            <person name="Wickell D."/>
            <person name="Kuo L.Y."/>
            <person name="Chen X."/>
            <person name="Nie B."/>
            <person name="Liao X."/>
            <person name="Peng D."/>
            <person name="Ji J."/>
            <person name="Jenkins J."/>
            <person name="Williams M."/>
            <person name="Shu S."/>
            <person name="Plott C."/>
            <person name="Barry K."/>
            <person name="Rajasekar S."/>
            <person name="Grimwood J."/>
            <person name="Han X."/>
            <person name="Sun S."/>
            <person name="Hou Z."/>
            <person name="He W."/>
            <person name="Dai G."/>
            <person name="Sun C."/>
            <person name="Schmutz J."/>
            <person name="Leebens-Mack J.H."/>
            <person name="Li F.W."/>
            <person name="Wang L."/>
        </authorList>
    </citation>
    <scope>NUCLEOTIDE SEQUENCE [LARGE SCALE GENOMIC DNA]</scope>
    <source>
        <strain evidence="2">cv. PW_Plant_1</strain>
    </source>
</reference>
<accession>A0ACC2AQ42</accession>
<sequence>MDALSKTSSLFPLFSVIASLMPILALQCHPGLCGQFLLLDTCIASGLGDAIYCKNETLYLAILSGSYKVLKLDYSKRLLVLEIPLTTIKAAAITTHWGI</sequence>
<evidence type="ECO:0000313" key="1">
    <source>
        <dbReference type="EMBL" id="KAJ7519648.1"/>
    </source>
</evidence>
<protein>
    <submittedName>
        <fullName evidence="1">Uncharacterized protein</fullName>
    </submittedName>
</protein>
<dbReference type="EMBL" id="CM055111">
    <property type="protein sequence ID" value="KAJ7519648.1"/>
    <property type="molecule type" value="Genomic_DNA"/>
</dbReference>
<proteinExistence type="predicted"/>
<evidence type="ECO:0000313" key="2">
    <source>
        <dbReference type="Proteomes" id="UP001162992"/>
    </source>
</evidence>
<keyword evidence="2" id="KW-1185">Reference proteome</keyword>
<comment type="caution">
    <text evidence="1">The sequence shown here is derived from an EMBL/GenBank/DDBJ whole genome shotgun (WGS) entry which is preliminary data.</text>
</comment>
<name>A0ACC2AQ42_DIPCM</name>
<gene>
    <name evidence="1" type="ORF">O6H91_20G048400</name>
</gene>
<organism evidence="1 2">
    <name type="scientific">Diphasiastrum complanatum</name>
    <name type="common">Issler's clubmoss</name>
    <name type="synonym">Lycopodium complanatum</name>
    <dbReference type="NCBI Taxonomy" id="34168"/>
    <lineage>
        <taxon>Eukaryota</taxon>
        <taxon>Viridiplantae</taxon>
        <taxon>Streptophyta</taxon>
        <taxon>Embryophyta</taxon>
        <taxon>Tracheophyta</taxon>
        <taxon>Lycopodiopsida</taxon>
        <taxon>Lycopodiales</taxon>
        <taxon>Lycopodiaceae</taxon>
        <taxon>Lycopodioideae</taxon>
        <taxon>Diphasiastrum</taxon>
    </lineage>
</organism>
<dbReference type="Proteomes" id="UP001162992">
    <property type="component" value="Chromosome 20"/>
</dbReference>